<feature type="transmembrane region" description="Helical" evidence="6">
    <location>
        <begin position="240"/>
        <end position="258"/>
    </location>
</feature>
<evidence type="ECO:0000256" key="3">
    <source>
        <dbReference type="ARBA" id="ARBA00022692"/>
    </source>
</evidence>
<accession>A0A9N9RKY3</accession>
<feature type="chain" id="PRO_5040235183" evidence="7">
    <location>
        <begin position="22"/>
        <end position="452"/>
    </location>
</feature>
<dbReference type="InterPro" id="IPR005016">
    <property type="entry name" value="TDE1/TMS"/>
</dbReference>
<protein>
    <submittedName>
        <fullName evidence="8">Uncharacterized protein</fullName>
    </submittedName>
</protein>
<evidence type="ECO:0000256" key="5">
    <source>
        <dbReference type="ARBA" id="ARBA00023136"/>
    </source>
</evidence>
<feature type="transmembrane region" description="Helical" evidence="6">
    <location>
        <begin position="422"/>
        <end position="446"/>
    </location>
</feature>
<gene>
    <name evidence="8" type="ORF">CHIRRI_LOCUS1907</name>
</gene>
<feature type="signal peptide" evidence="7">
    <location>
        <begin position="1"/>
        <end position="21"/>
    </location>
</feature>
<keyword evidence="5 6" id="KW-0472">Membrane</keyword>
<comment type="similarity">
    <text evidence="2">Belongs to the TDE1 family.</text>
</comment>
<feature type="transmembrane region" description="Helical" evidence="6">
    <location>
        <begin position="315"/>
        <end position="332"/>
    </location>
</feature>
<keyword evidence="7" id="KW-0732">Signal</keyword>
<evidence type="ECO:0000256" key="1">
    <source>
        <dbReference type="ARBA" id="ARBA00004141"/>
    </source>
</evidence>
<feature type="transmembrane region" description="Helical" evidence="6">
    <location>
        <begin position="202"/>
        <end position="228"/>
    </location>
</feature>
<organism evidence="8 9">
    <name type="scientific">Chironomus riparius</name>
    <dbReference type="NCBI Taxonomy" id="315576"/>
    <lineage>
        <taxon>Eukaryota</taxon>
        <taxon>Metazoa</taxon>
        <taxon>Ecdysozoa</taxon>
        <taxon>Arthropoda</taxon>
        <taxon>Hexapoda</taxon>
        <taxon>Insecta</taxon>
        <taxon>Pterygota</taxon>
        <taxon>Neoptera</taxon>
        <taxon>Endopterygota</taxon>
        <taxon>Diptera</taxon>
        <taxon>Nematocera</taxon>
        <taxon>Chironomoidea</taxon>
        <taxon>Chironomidae</taxon>
        <taxon>Chironominae</taxon>
        <taxon>Chironomus</taxon>
    </lineage>
</organism>
<dbReference type="EMBL" id="OU895877">
    <property type="protein sequence ID" value="CAG9798932.1"/>
    <property type="molecule type" value="Genomic_DNA"/>
</dbReference>
<comment type="subcellular location">
    <subcellularLocation>
        <location evidence="1">Membrane</location>
        <topology evidence="1">Multi-pass membrane protein</topology>
    </subcellularLocation>
</comment>
<evidence type="ECO:0000256" key="7">
    <source>
        <dbReference type="SAM" id="SignalP"/>
    </source>
</evidence>
<evidence type="ECO:0000256" key="4">
    <source>
        <dbReference type="ARBA" id="ARBA00022989"/>
    </source>
</evidence>
<evidence type="ECO:0000313" key="9">
    <source>
        <dbReference type="Proteomes" id="UP001153620"/>
    </source>
</evidence>
<dbReference type="PANTHER" id="PTHR10383:SF9">
    <property type="entry name" value="SERINE INCORPORATOR, ISOFORM F"/>
    <property type="match status" value="1"/>
</dbReference>
<name>A0A9N9RKY3_9DIPT</name>
<keyword evidence="9" id="KW-1185">Reference proteome</keyword>
<dbReference type="GO" id="GO:0016020">
    <property type="term" value="C:membrane"/>
    <property type="evidence" value="ECO:0007669"/>
    <property type="project" value="UniProtKB-SubCell"/>
</dbReference>
<reference evidence="8" key="1">
    <citation type="submission" date="2022-01" db="EMBL/GenBank/DDBJ databases">
        <authorList>
            <person name="King R."/>
        </authorList>
    </citation>
    <scope>NUCLEOTIDE SEQUENCE</scope>
</reference>
<feature type="transmembrane region" description="Helical" evidence="6">
    <location>
        <begin position="40"/>
        <end position="58"/>
    </location>
</feature>
<feature type="transmembrane region" description="Helical" evidence="6">
    <location>
        <begin position="158"/>
        <end position="181"/>
    </location>
</feature>
<evidence type="ECO:0000256" key="2">
    <source>
        <dbReference type="ARBA" id="ARBA00006665"/>
    </source>
</evidence>
<keyword evidence="4 6" id="KW-1133">Transmembrane helix</keyword>
<feature type="transmembrane region" description="Helical" evidence="6">
    <location>
        <begin position="100"/>
        <end position="120"/>
    </location>
</feature>
<sequence>MGAILGIFSAAQLACCCTASAASCICSACPSCKNSTSSRIMYAILLLFGAATGALMLSDGLQDILKKVPFCANSTSTTSYVIPASSTFDCQHAVGYLAVYRIGFALAAFFFLMSIIMIGVRSSKDGRAAIQNGFWGLKFLIVIAIAIGAFFIQDGSFGSWMMWIGLIGGFSFIIIQLILLVDFGHHWADEWVGNYEETQSRGWFIALLSATALQYIAALAGIIILYSVYTQSDDCALNKFFISFNMILCVAVSVLSITPRVQEAQPRSGLLQSAVVTLYVVYLTWSAVSNNPNKTCNPNLLGGGSDANNQTFDKTSIVGLVIWLFCILYSSLRSASAVSSLSGSDPERQVLITATLSNEDEKPSNNSEDKVWDNEEDKVAYSWSIFHLTFVAATLYVMMTLTNWYQPNSSSLESMNANAASMWIKVVSSWLGIALYGWSLIAPMVLTDREFN</sequence>
<proteinExistence type="inferred from homology"/>
<feature type="transmembrane region" description="Helical" evidence="6">
    <location>
        <begin position="380"/>
        <end position="402"/>
    </location>
</feature>
<evidence type="ECO:0000256" key="6">
    <source>
        <dbReference type="SAM" id="Phobius"/>
    </source>
</evidence>
<evidence type="ECO:0000313" key="8">
    <source>
        <dbReference type="EMBL" id="CAG9798932.1"/>
    </source>
</evidence>
<dbReference type="OrthoDB" id="5963193at2759"/>
<dbReference type="Proteomes" id="UP001153620">
    <property type="component" value="Chromosome 1"/>
</dbReference>
<keyword evidence="3 6" id="KW-0812">Transmembrane</keyword>
<reference evidence="8" key="2">
    <citation type="submission" date="2022-10" db="EMBL/GenBank/DDBJ databases">
        <authorList>
            <consortium name="ENA_rothamsted_submissions"/>
            <consortium name="culmorum"/>
            <person name="King R."/>
        </authorList>
    </citation>
    <scope>NUCLEOTIDE SEQUENCE</scope>
</reference>
<dbReference type="AlphaFoldDB" id="A0A9N9RKY3"/>
<feature type="transmembrane region" description="Helical" evidence="6">
    <location>
        <begin position="132"/>
        <end position="152"/>
    </location>
</feature>
<dbReference type="PANTHER" id="PTHR10383">
    <property type="entry name" value="SERINE INCORPORATOR"/>
    <property type="match status" value="1"/>
</dbReference>
<feature type="transmembrane region" description="Helical" evidence="6">
    <location>
        <begin position="270"/>
        <end position="288"/>
    </location>
</feature>
<dbReference type="Pfam" id="PF03348">
    <property type="entry name" value="Serinc"/>
    <property type="match status" value="1"/>
</dbReference>